<evidence type="ECO:0000313" key="2">
    <source>
        <dbReference type="Proteomes" id="UP000192840"/>
    </source>
</evidence>
<dbReference type="eggNOG" id="ENOG503367D">
    <property type="taxonomic scope" value="Bacteria"/>
</dbReference>
<dbReference type="Gene3D" id="1.20.120.330">
    <property type="entry name" value="Nucleotidyltransferases domain 2"/>
    <property type="match status" value="1"/>
</dbReference>
<dbReference type="RefSeq" id="WP_030478500.1">
    <property type="nucleotide sequence ID" value="NZ_FWYC01000004.1"/>
</dbReference>
<sequence>MIDALLAKRQLERISGAAAVAEPWLRQAQRRLDTAKQIADDDPESAFILASDAARFVGTALLAQQGLRPTQAGGHLAVSDATREQFGGPFAQLGTLRRRRNELEYPAFPGEQVEASESRAAITTANSLADAARQLIDHLGIYSS</sequence>
<evidence type="ECO:0000313" key="1">
    <source>
        <dbReference type="EMBL" id="SMC68194.1"/>
    </source>
</evidence>
<reference evidence="2" key="1">
    <citation type="submission" date="2017-04" db="EMBL/GenBank/DDBJ databases">
        <authorList>
            <person name="Varghese N."/>
            <person name="Submissions S."/>
        </authorList>
    </citation>
    <scope>NUCLEOTIDE SEQUENCE [LARGE SCALE GENOMIC DNA]</scope>
    <source>
        <strain evidence="2">DSM 44073</strain>
    </source>
</reference>
<keyword evidence="2" id="KW-1185">Reference proteome</keyword>
<dbReference type="OrthoDB" id="3728235at2"/>
<protein>
    <recommendedName>
        <fullName evidence="3">HEPN domain-containing protein</fullName>
    </recommendedName>
</protein>
<accession>A0A1W2B5S1</accession>
<dbReference type="EMBL" id="FWYC01000004">
    <property type="protein sequence ID" value="SMC68194.1"/>
    <property type="molecule type" value="Genomic_DNA"/>
</dbReference>
<evidence type="ECO:0008006" key="3">
    <source>
        <dbReference type="Google" id="ProtNLM"/>
    </source>
</evidence>
<organism evidence="1 2">
    <name type="scientific">Lentzea albidocapillata</name>
    <dbReference type="NCBI Taxonomy" id="40571"/>
    <lineage>
        <taxon>Bacteria</taxon>
        <taxon>Bacillati</taxon>
        <taxon>Actinomycetota</taxon>
        <taxon>Actinomycetes</taxon>
        <taxon>Pseudonocardiales</taxon>
        <taxon>Pseudonocardiaceae</taxon>
        <taxon>Lentzea</taxon>
    </lineage>
</organism>
<dbReference type="STRING" id="40571.SAMN05660733_01099"/>
<gene>
    <name evidence="1" type="ORF">SAMN05660733_01099</name>
</gene>
<dbReference type="AlphaFoldDB" id="A0A1W2B5S1"/>
<dbReference type="Proteomes" id="UP000192840">
    <property type="component" value="Unassembled WGS sequence"/>
</dbReference>
<proteinExistence type="predicted"/>
<name>A0A1W2B5S1_9PSEU</name>